<dbReference type="RefSeq" id="XP_017774781.1">
    <property type="nucleotide sequence ID" value="XM_017919292.1"/>
</dbReference>
<evidence type="ECO:0000256" key="7">
    <source>
        <dbReference type="SAM" id="MobiDB-lite"/>
    </source>
</evidence>
<dbReference type="Pfam" id="PF00704">
    <property type="entry name" value="Glyco_hydro_18"/>
    <property type="match status" value="1"/>
</dbReference>
<evidence type="ECO:0000313" key="12">
    <source>
        <dbReference type="RefSeq" id="XP_017774781.1"/>
    </source>
</evidence>
<dbReference type="Pfam" id="PF01607">
    <property type="entry name" value="CBM_14"/>
    <property type="match status" value="1"/>
</dbReference>
<evidence type="ECO:0000256" key="5">
    <source>
        <dbReference type="ARBA" id="ARBA00023295"/>
    </source>
</evidence>
<dbReference type="InterPro" id="IPR050314">
    <property type="entry name" value="Glycosyl_Hydrlase_18"/>
</dbReference>
<dbReference type="InterPro" id="IPR001579">
    <property type="entry name" value="Glyco_hydro_18_chit_AS"/>
</dbReference>
<proteinExistence type="inferred from homology"/>
<evidence type="ECO:0000256" key="8">
    <source>
        <dbReference type="SAM" id="SignalP"/>
    </source>
</evidence>
<feature type="region of interest" description="Disordered" evidence="7">
    <location>
        <begin position="400"/>
        <end position="435"/>
    </location>
</feature>
<feature type="compositionally biased region" description="Polar residues" evidence="7">
    <location>
        <begin position="416"/>
        <end position="435"/>
    </location>
</feature>
<dbReference type="Gene3D" id="3.20.20.80">
    <property type="entry name" value="Glycosidases"/>
    <property type="match status" value="1"/>
</dbReference>
<dbReference type="SMART" id="SM00636">
    <property type="entry name" value="Glyco_18"/>
    <property type="match status" value="1"/>
</dbReference>
<name>A0ABM1MJN1_NICVS</name>
<dbReference type="PANTHER" id="PTHR11177">
    <property type="entry name" value="CHITINASE"/>
    <property type="match status" value="1"/>
</dbReference>
<keyword evidence="2" id="KW-0147">Chitin-binding</keyword>
<reference evidence="12" key="1">
    <citation type="submission" date="2025-08" db="UniProtKB">
        <authorList>
            <consortium name="RefSeq"/>
        </authorList>
    </citation>
    <scope>IDENTIFICATION</scope>
    <source>
        <tissue evidence="12">Whole Larva</tissue>
    </source>
</reference>
<dbReference type="InterPro" id="IPR017853">
    <property type="entry name" value="GH"/>
</dbReference>
<protein>
    <submittedName>
        <fullName evidence="12">Endochitinase</fullName>
    </submittedName>
</protein>
<keyword evidence="4" id="KW-1015">Disulfide bond</keyword>
<dbReference type="SUPFAM" id="SSF54556">
    <property type="entry name" value="Chitinase insertion domain"/>
    <property type="match status" value="1"/>
</dbReference>
<organism evidence="11 12">
    <name type="scientific">Nicrophorus vespilloides</name>
    <name type="common">Boreal carrion beetle</name>
    <dbReference type="NCBI Taxonomy" id="110193"/>
    <lineage>
        <taxon>Eukaryota</taxon>
        <taxon>Metazoa</taxon>
        <taxon>Ecdysozoa</taxon>
        <taxon>Arthropoda</taxon>
        <taxon>Hexapoda</taxon>
        <taxon>Insecta</taxon>
        <taxon>Pterygota</taxon>
        <taxon>Neoptera</taxon>
        <taxon>Endopterygota</taxon>
        <taxon>Coleoptera</taxon>
        <taxon>Polyphaga</taxon>
        <taxon>Staphyliniformia</taxon>
        <taxon>Silphidae</taxon>
        <taxon>Nicrophorinae</taxon>
        <taxon>Nicrophorus</taxon>
    </lineage>
</organism>
<evidence type="ECO:0000256" key="1">
    <source>
        <dbReference type="ARBA" id="ARBA00009121"/>
    </source>
</evidence>
<dbReference type="Gene3D" id="3.10.50.10">
    <property type="match status" value="1"/>
</dbReference>
<evidence type="ECO:0000256" key="2">
    <source>
        <dbReference type="ARBA" id="ARBA00022669"/>
    </source>
</evidence>
<gene>
    <name evidence="12" type="primary">LOC108561385</name>
</gene>
<dbReference type="InterPro" id="IPR011583">
    <property type="entry name" value="Chitinase_II/V-like_cat"/>
</dbReference>
<dbReference type="SMART" id="SM00494">
    <property type="entry name" value="ChtBD2"/>
    <property type="match status" value="1"/>
</dbReference>
<dbReference type="InterPro" id="IPR036508">
    <property type="entry name" value="Chitin-bd_dom_sf"/>
</dbReference>
<dbReference type="GeneID" id="108561385"/>
<feature type="domain" description="GH18" evidence="10">
    <location>
        <begin position="22"/>
        <end position="397"/>
    </location>
</feature>
<keyword evidence="5 6" id="KW-0326">Glycosidase</keyword>
<dbReference type="SUPFAM" id="SSF51445">
    <property type="entry name" value="(Trans)glycosidases"/>
    <property type="match status" value="1"/>
</dbReference>
<comment type="similarity">
    <text evidence="1">Belongs to the glycosyl hydrolase 18 family. Chitinase class II subfamily.</text>
</comment>
<keyword evidence="11" id="KW-1185">Reference proteome</keyword>
<dbReference type="PROSITE" id="PS50940">
    <property type="entry name" value="CHIT_BIND_II"/>
    <property type="match status" value="1"/>
</dbReference>
<feature type="domain" description="Chitin-binding type-2" evidence="9">
    <location>
        <begin position="476"/>
        <end position="532"/>
    </location>
</feature>
<dbReference type="InterPro" id="IPR029070">
    <property type="entry name" value="Chitinase_insertion_sf"/>
</dbReference>
<dbReference type="InterPro" id="IPR001223">
    <property type="entry name" value="Glyco_hydro18_cat"/>
</dbReference>
<dbReference type="Gene3D" id="2.170.140.10">
    <property type="entry name" value="Chitin binding domain"/>
    <property type="match status" value="1"/>
</dbReference>
<dbReference type="InterPro" id="IPR002557">
    <property type="entry name" value="Chitin-bd_dom"/>
</dbReference>
<evidence type="ECO:0000259" key="10">
    <source>
        <dbReference type="PROSITE" id="PS51910"/>
    </source>
</evidence>
<dbReference type="SUPFAM" id="SSF57625">
    <property type="entry name" value="Invertebrate chitin-binding proteins"/>
    <property type="match status" value="1"/>
</dbReference>
<keyword evidence="8" id="KW-0732">Signal</keyword>
<feature type="chain" id="PRO_5045782940" evidence="8">
    <location>
        <begin position="20"/>
        <end position="532"/>
    </location>
</feature>
<dbReference type="PROSITE" id="PS51910">
    <property type="entry name" value="GH18_2"/>
    <property type="match status" value="1"/>
</dbReference>
<dbReference type="PANTHER" id="PTHR11177:SF144">
    <property type="entry name" value="CHITINASE 5"/>
    <property type="match status" value="1"/>
</dbReference>
<sequence length="532" mass="60376">MRLLLLTAAVLFLSLQAEGIPSRVVCYFSNWAIYRPGVGKYGIDDIPTELCTHLVYSFIGVNNATWEVLVLDEEVDVENGGFEKFVALKTKHPNVKFQVAVGGWGEGGDKYSALVGHKSRRDTFIASVVQFMNTYKFDGFDLDWEYPGATDRGGTFADKDRFFYFVEELRRAFDKENKEWEITMAVPIAKFRLDEGYHVPELCELLDAIHVMSYDLRGNWAGFADSHSALYKRDHDQWAYEKLNVHDGLKLWVNYGCSPKKLVVGIPFYGRSFTLSQGNNNYNLGTYINKEAGGGAPGPYTNATGFLAYYEICTEVQDDNKGWTKKWDAQGKVPYTYKGTQWVGYENPESVQIKMDYIKEMGYGGAMTWAIDMDDFHGLCGPKNVLMNILHANMKSYDVPEPTVSTTPRPEWARPPTTQGTGPSLVQTTRKPTTVHQIPTTKYTTTTMKSTTLVVEYPETEVEELEEIPEEIDNNDIDCSDQDFIPHLDCGKYYRCVHGKPMVFECRPGTVYQVNSHICDWPSNADRDECKQ</sequence>
<feature type="signal peptide" evidence="8">
    <location>
        <begin position="1"/>
        <end position="19"/>
    </location>
</feature>
<dbReference type="Proteomes" id="UP000695000">
    <property type="component" value="Unplaced"/>
</dbReference>
<evidence type="ECO:0000256" key="3">
    <source>
        <dbReference type="ARBA" id="ARBA00022801"/>
    </source>
</evidence>
<evidence type="ECO:0000259" key="9">
    <source>
        <dbReference type="PROSITE" id="PS50940"/>
    </source>
</evidence>
<evidence type="ECO:0000313" key="11">
    <source>
        <dbReference type="Proteomes" id="UP000695000"/>
    </source>
</evidence>
<evidence type="ECO:0000256" key="6">
    <source>
        <dbReference type="RuleBase" id="RU000489"/>
    </source>
</evidence>
<evidence type="ECO:0000256" key="4">
    <source>
        <dbReference type="ARBA" id="ARBA00023157"/>
    </source>
</evidence>
<keyword evidence="3 6" id="KW-0378">Hydrolase</keyword>
<dbReference type="PROSITE" id="PS01095">
    <property type="entry name" value="GH18_1"/>
    <property type="match status" value="1"/>
</dbReference>
<accession>A0ABM1MJN1</accession>